<proteinExistence type="predicted"/>
<comment type="caution">
    <text evidence="2">The sequence shown here is derived from an EMBL/GenBank/DDBJ whole genome shotgun (WGS) entry which is preliminary data.</text>
</comment>
<feature type="compositionally biased region" description="Basic and acidic residues" evidence="1">
    <location>
        <begin position="287"/>
        <end position="299"/>
    </location>
</feature>
<sequence>MPAAQRLDSLAARMPERLIHSYDTLPICPCPTLTRPIRPSKIARQSSLIQRWVVLTYWLMSDLEHGQELVKPCTRSSQTLPVDGGAEAQADGQIDGLADEFLAGALSEEKQFKTLGGRGAIWSSHQRFNVENSQISALPLIIKPATAAELNEGWNGNMCQPLRVLLPIATHQPGSDIEKCPPGARCWESLARRPCRPVPLPSWHPLALINGFQHNGEADHTPLRLKELEDIAFSPFTLRERENFIKLGLMGRMGFGVGVTDDRDGWPRTKHVLTTSEYGATLQKGQHQGEREKGEKSEPRMTFKVSPMVLVCEGVASGPKQPKQEASQRIKFGTLTYSKEVAVRIDLGSVSLLPLSYGNDMQEADMEDGAVRIFYNSTGPFIERVRVGTCRRSLQVYTDPKRCHMLRRMYGNNPWETFLSFME</sequence>
<dbReference type="EMBL" id="VCAZ01000005">
    <property type="protein sequence ID" value="TSK19985.1"/>
    <property type="molecule type" value="Genomic_DNA"/>
</dbReference>
<name>A0A556TLD1_BAGYA</name>
<protein>
    <submittedName>
        <fullName evidence="2">Uncharacterized protein</fullName>
    </submittedName>
</protein>
<evidence type="ECO:0000313" key="2">
    <source>
        <dbReference type="EMBL" id="TSK19985.1"/>
    </source>
</evidence>
<keyword evidence="3" id="KW-1185">Reference proteome</keyword>
<dbReference type="AlphaFoldDB" id="A0A556TLD1"/>
<reference evidence="2 3" key="1">
    <citation type="journal article" date="2019" name="Genome Biol. Evol.">
        <title>Whole-Genome Sequencing of the Giant Devil Catfish, Bagarius yarrelli.</title>
        <authorList>
            <person name="Jiang W."/>
            <person name="Lv Y."/>
            <person name="Cheng L."/>
            <person name="Yang K."/>
            <person name="Chao B."/>
            <person name="Wang X."/>
            <person name="Li Y."/>
            <person name="Pan X."/>
            <person name="You X."/>
            <person name="Zhang Y."/>
            <person name="Yang J."/>
            <person name="Li J."/>
            <person name="Zhang X."/>
            <person name="Liu S."/>
            <person name="Sun C."/>
            <person name="Yang J."/>
            <person name="Shi Q."/>
        </authorList>
    </citation>
    <scope>NUCLEOTIDE SEQUENCE [LARGE SCALE GENOMIC DNA]</scope>
    <source>
        <strain evidence="2">JWS20170419001</strain>
        <tissue evidence="2">Muscle</tissue>
    </source>
</reference>
<dbReference type="Proteomes" id="UP000319801">
    <property type="component" value="Unassembled WGS sequence"/>
</dbReference>
<gene>
    <name evidence="2" type="ORF">Baya_1533</name>
</gene>
<evidence type="ECO:0000256" key="1">
    <source>
        <dbReference type="SAM" id="MobiDB-lite"/>
    </source>
</evidence>
<organism evidence="2 3">
    <name type="scientific">Bagarius yarrelli</name>
    <name type="common">Goonch</name>
    <name type="synonym">Bagrus yarrelli</name>
    <dbReference type="NCBI Taxonomy" id="175774"/>
    <lineage>
        <taxon>Eukaryota</taxon>
        <taxon>Metazoa</taxon>
        <taxon>Chordata</taxon>
        <taxon>Craniata</taxon>
        <taxon>Vertebrata</taxon>
        <taxon>Euteleostomi</taxon>
        <taxon>Actinopterygii</taxon>
        <taxon>Neopterygii</taxon>
        <taxon>Teleostei</taxon>
        <taxon>Ostariophysi</taxon>
        <taxon>Siluriformes</taxon>
        <taxon>Sisoridae</taxon>
        <taxon>Sisorinae</taxon>
        <taxon>Bagarius</taxon>
    </lineage>
</organism>
<accession>A0A556TLD1</accession>
<evidence type="ECO:0000313" key="3">
    <source>
        <dbReference type="Proteomes" id="UP000319801"/>
    </source>
</evidence>
<feature type="region of interest" description="Disordered" evidence="1">
    <location>
        <begin position="280"/>
        <end position="299"/>
    </location>
</feature>